<dbReference type="InterPro" id="IPR050861">
    <property type="entry name" value="Dihydroxyacetone_Kinase"/>
</dbReference>
<evidence type="ECO:0000256" key="9">
    <source>
        <dbReference type="ARBA" id="ARBA00022741"/>
    </source>
</evidence>
<dbReference type="Gene3D" id="3.30.1180.20">
    <property type="entry name" value="Dihydroxyacetone kinase, domain 2"/>
    <property type="match status" value="1"/>
</dbReference>
<dbReference type="SUPFAM" id="SSF82549">
    <property type="entry name" value="DAK1/DegV-like"/>
    <property type="match status" value="1"/>
</dbReference>
<evidence type="ECO:0000256" key="10">
    <source>
        <dbReference type="ARBA" id="ARBA00022777"/>
    </source>
</evidence>
<protein>
    <recommendedName>
        <fullName evidence="7">Triokinase/FMN cyclase</fullName>
        <ecNumber evidence="5">2.7.1.28</ecNumber>
        <ecNumber evidence="4">2.7.1.29</ecNumber>
        <ecNumber evidence="6">4.6.1.15</ecNumber>
    </recommendedName>
    <alternativeName>
        <fullName evidence="13">Bifunctional ATP-dependent dihydroxyacetone kinase/FAD-AMP lyase (cyclizing)</fullName>
    </alternativeName>
</protein>
<feature type="active site" description="Tele-hemiaminal-histidine intermediate" evidence="19">
    <location>
        <position position="224"/>
    </location>
</feature>
<dbReference type="FunFam" id="3.30.1180.20:FF:000001">
    <property type="entry name" value="Dihydroxyacetone kinase 1"/>
    <property type="match status" value="1"/>
</dbReference>
<evidence type="ECO:0000256" key="17">
    <source>
        <dbReference type="ARBA" id="ARBA00048526"/>
    </source>
</evidence>
<evidence type="ECO:0000256" key="6">
    <source>
        <dbReference type="ARBA" id="ARBA00012578"/>
    </source>
</evidence>
<evidence type="ECO:0000313" key="25">
    <source>
        <dbReference type="Proteomes" id="UP000694388"/>
    </source>
</evidence>
<evidence type="ECO:0000256" key="15">
    <source>
        <dbReference type="ARBA" id="ARBA00046681"/>
    </source>
</evidence>
<comment type="function">
    <text evidence="14">Catalyzes both the phosphorylation of dihydroxyacetone and of glyceraldehyde, and the splitting of ribonucleoside diphosphate-X compounds among which FAD is the best substrate. Represses IFIH1-mediated cellular antiviral response.</text>
</comment>
<evidence type="ECO:0000256" key="19">
    <source>
        <dbReference type="PIRSR" id="PIRSR612734-1"/>
    </source>
</evidence>
<dbReference type="InterPro" id="IPR004007">
    <property type="entry name" value="DhaL_dom"/>
</dbReference>
<dbReference type="InterPro" id="IPR036117">
    <property type="entry name" value="DhaL_dom_sf"/>
</dbReference>
<name>A0A8C4Q040_EPTBU</name>
<dbReference type="SUPFAM" id="SSF101473">
    <property type="entry name" value="DhaL-like"/>
    <property type="match status" value="1"/>
</dbReference>
<dbReference type="EC" id="4.6.1.15" evidence="6"/>
<keyword evidence="25" id="KW-1185">Reference proteome</keyword>
<dbReference type="AlphaFoldDB" id="A0A8C4Q040"/>
<evidence type="ECO:0000256" key="12">
    <source>
        <dbReference type="ARBA" id="ARBA00023285"/>
    </source>
</evidence>
<feature type="binding site" evidence="20">
    <location>
        <begin position="58"/>
        <end position="61"/>
    </location>
    <ligand>
        <name>substrate</name>
    </ligand>
</feature>
<comment type="similarity">
    <text evidence="3">Belongs to the dihydroxyacetone kinase (DAK) family.</text>
</comment>
<evidence type="ECO:0000256" key="5">
    <source>
        <dbReference type="ARBA" id="ARBA00012110"/>
    </source>
</evidence>
<feature type="compositionally biased region" description="Low complexity" evidence="21">
    <location>
        <begin position="380"/>
        <end position="398"/>
    </location>
</feature>
<evidence type="ECO:0000256" key="1">
    <source>
        <dbReference type="ARBA" id="ARBA00001941"/>
    </source>
</evidence>
<dbReference type="Ensembl" id="ENSEBUT00000008475.1">
    <property type="protein sequence ID" value="ENSEBUP00000007984.1"/>
    <property type="gene ID" value="ENSEBUG00000005201.1"/>
</dbReference>
<dbReference type="Gene3D" id="3.40.50.10440">
    <property type="entry name" value="Dihydroxyacetone kinase, domain 1"/>
    <property type="match status" value="1"/>
</dbReference>
<sequence>MQAVSKKLVNDAGACATEALQGMAAVTPATRILAGHRVLLRADLHAVCGRVALLTGGGSGHEPAHAGYIGPGMLTGVIAGDVFTSPPPRSILAAIRAVAGAGAVGVLLIVKNYTGDRLNFGLAAERARAEGISVAMVVVAEDCALSSPDKTAGRRGLCGTVLVHKIAGALAAESKALKEIAEIASSAVKSMGTIGVSLSACSLPGRGPSFHLDAHEMELGLGIHGEAGVKRMEVLSADETVRAMLDHMTDPKSDSRLHVGAGDNVALMVNNLGGTSYLELNIIARAAVDYLGELDLWLANYCLHSCCDESKGVTIGRAYTGTFMSSLDMAGVSLTVMHLDQRRTSCLDADTSAPAWPRAALSCISDRPSELSVEDTKGCTSTGDGRSTSRSGDGTSSSWSRVIESVCKALLEKECELNALDTSAGDGDCGSTHARGCRAILKWTATGGIPDCGDGLLLGLAAVLEEHMGGTSGALYSLFLTAAAPPVCEYTTPSRWVCAIQAGIEAIKRYGGADVGDRTLLDPLCAAYDELKSLNSEDDWLTYLGNAAKAAEVAAERTRHMVARAGRASYVGRTRLVDPDPGAVAVATLLRALHDTLLLAPRTP</sequence>
<evidence type="ECO:0000256" key="2">
    <source>
        <dbReference type="ARBA" id="ARBA00004778"/>
    </source>
</evidence>
<comment type="pathway">
    <text evidence="2">Polyol metabolism; glycerol fermentation; glycerone phosphate from glycerol (oxidative route): step 2/2.</text>
</comment>
<dbReference type="EC" id="2.7.1.29" evidence="4"/>
<dbReference type="Proteomes" id="UP000694388">
    <property type="component" value="Unplaced"/>
</dbReference>
<dbReference type="NCBIfam" id="NF011049">
    <property type="entry name" value="PRK14479.1"/>
    <property type="match status" value="1"/>
</dbReference>
<evidence type="ECO:0000256" key="7">
    <source>
        <dbReference type="ARBA" id="ARBA00018932"/>
    </source>
</evidence>
<dbReference type="InterPro" id="IPR012734">
    <property type="entry name" value="DhaK_ATP"/>
</dbReference>
<dbReference type="InterPro" id="IPR004006">
    <property type="entry name" value="DhaK_dom"/>
</dbReference>
<evidence type="ECO:0000256" key="16">
    <source>
        <dbReference type="ARBA" id="ARBA00047974"/>
    </source>
</evidence>
<evidence type="ECO:0000256" key="13">
    <source>
        <dbReference type="ARBA" id="ARBA00032426"/>
    </source>
</evidence>
<evidence type="ECO:0000259" key="23">
    <source>
        <dbReference type="PROSITE" id="PS51481"/>
    </source>
</evidence>
<dbReference type="GO" id="GO:0050354">
    <property type="term" value="F:triokinase activity"/>
    <property type="evidence" value="ECO:0007669"/>
    <property type="project" value="UniProtKB-EC"/>
</dbReference>
<comment type="cofactor">
    <cofactor evidence="1">
        <name>Co(2+)</name>
        <dbReference type="ChEBI" id="CHEBI:48828"/>
    </cofactor>
</comment>
<keyword evidence="10" id="KW-0418">Kinase</keyword>
<evidence type="ECO:0000259" key="22">
    <source>
        <dbReference type="PROSITE" id="PS51480"/>
    </source>
</evidence>
<dbReference type="GO" id="GO:0005524">
    <property type="term" value="F:ATP binding"/>
    <property type="evidence" value="ECO:0007669"/>
    <property type="project" value="UniProtKB-KW"/>
</dbReference>
<dbReference type="FunFam" id="1.25.40.340:FF:000001">
    <property type="entry name" value="Dihydroxyacetone kinase 1"/>
    <property type="match status" value="1"/>
</dbReference>
<comment type="catalytic activity">
    <reaction evidence="17">
        <text>FAD = riboflavin cyclic-4',5'-phosphate + AMP + H(+)</text>
        <dbReference type="Rhea" id="RHEA:13729"/>
        <dbReference type="ChEBI" id="CHEBI:15378"/>
        <dbReference type="ChEBI" id="CHEBI:57692"/>
        <dbReference type="ChEBI" id="CHEBI:76202"/>
        <dbReference type="ChEBI" id="CHEBI:456215"/>
        <dbReference type="EC" id="4.6.1.15"/>
    </reaction>
</comment>
<dbReference type="Gene3D" id="1.25.40.340">
    <property type="match status" value="1"/>
</dbReference>
<dbReference type="GO" id="GO:0004371">
    <property type="term" value="F:glycerone kinase activity"/>
    <property type="evidence" value="ECO:0007669"/>
    <property type="project" value="UniProtKB-EC"/>
</dbReference>
<evidence type="ECO:0000256" key="3">
    <source>
        <dbReference type="ARBA" id="ARBA00008757"/>
    </source>
</evidence>
<comment type="catalytic activity">
    <reaction evidence="16">
        <text>D-glyceraldehyde + ATP = D-glyceraldehyde 3-phosphate + ADP + H(+)</text>
        <dbReference type="Rhea" id="RHEA:13941"/>
        <dbReference type="ChEBI" id="CHEBI:15378"/>
        <dbReference type="ChEBI" id="CHEBI:17378"/>
        <dbReference type="ChEBI" id="CHEBI:30616"/>
        <dbReference type="ChEBI" id="CHEBI:59776"/>
        <dbReference type="ChEBI" id="CHEBI:456216"/>
        <dbReference type="EC" id="2.7.1.28"/>
    </reaction>
</comment>
<dbReference type="PROSITE" id="PS51480">
    <property type="entry name" value="DHAL"/>
    <property type="match status" value="1"/>
</dbReference>
<evidence type="ECO:0000256" key="8">
    <source>
        <dbReference type="ARBA" id="ARBA00022679"/>
    </source>
</evidence>
<keyword evidence="12" id="KW-0170">Cobalt</keyword>
<feature type="region of interest" description="Disordered" evidence="21">
    <location>
        <begin position="371"/>
        <end position="398"/>
    </location>
</feature>
<dbReference type="EC" id="2.7.1.28" evidence="5"/>
<feature type="domain" description="DhaL" evidence="22">
    <location>
        <begin position="397"/>
        <end position="595"/>
    </location>
</feature>
<keyword evidence="11" id="KW-0067">ATP-binding</keyword>
<dbReference type="NCBIfam" id="TIGR02361">
    <property type="entry name" value="dak_ATP"/>
    <property type="match status" value="1"/>
</dbReference>
<evidence type="ECO:0000256" key="4">
    <source>
        <dbReference type="ARBA" id="ARBA00012107"/>
    </source>
</evidence>
<reference evidence="24" key="1">
    <citation type="submission" date="2025-08" db="UniProtKB">
        <authorList>
            <consortium name="Ensembl"/>
        </authorList>
    </citation>
    <scope>IDENTIFICATION</scope>
</reference>
<dbReference type="FunFam" id="3.40.50.10440:FF:000001">
    <property type="entry name" value="Dihydroxyacetone kinase, DhaK subunit"/>
    <property type="match status" value="1"/>
</dbReference>
<proteinExistence type="inferred from homology"/>
<feature type="domain" description="DhaK" evidence="23">
    <location>
        <begin position="11"/>
        <end position="356"/>
    </location>
</feature>
<dbReference type="Pfam" id="PF02734">
    <property type="entry name" value="Dak2"/>
    <property type="match status" value="1"/>
</dbReference>
<keyword evidence="8" id="KW-0808">Transferase</keyword>
<comment type="catalytic activity">
    <reaction evidence="18">
        <text>dihydroxyacetone + ATP = dihydroxyacetone phosphate + ADP + H(+)</text>
        <dbReference type="Rhea" id="RHEA:15773"/>
        <dbReference type="ChEBI" id="CHEBI:15378"/>
        <dbReference type="ChEBI" id="CHEBI:16016"/>
        <dbReference type="ChEBI" id="CHEBI:30616"/>
        <dbReference type="ChEBI" id="CHEBI:57642"/>
        <dbReference type="ChEBI" id="CHEBI:456216"/>
        <dbReference type="EC" id="2.7.1.29"/>
    </reaction>
</comment>
<dbReference type="GO" id="GO:0005829">
    <property type="term" value="C:cytosol"/>
    <property type="evidence" value="ECO:0007669"/>
    <property type="project" value="TreeGrafter"/>
</dbReference>
<evidence type="ECO:0000256" key="14">
    <source>
        <dbReference type="ARBA" id="ARBA00045490"/>
    </source>
</evidence>
<dbReference type="GeneTree" id="ENSGT00390000015415"/>
<accession>A0A8C4Q040</accession>
<feature type="binding site" evidence="20">
    <location>
        <position position="116"/>
    </location>
    <ligand>
        <name>substrate</name>
    </ligand>
</feature>
<comment type="subunit">
    <text evidence="15">Homodimer. Interacts with IFIH1 (via the CARD domains), the interaction is inhibited by viral infection.</text>
</comment>
<dbReference type="PROSITE" id="PS51481">
    <property type="entry name" value="DHAK"/>
    <property type="match status" value="1"/>
</dbReference>
<evidence type="ECO:0000256" key="20">
    <source>
        <dbReference type="PIRSR" id="PIRSR612734-2"/>
    </source>
</evidence>
<evidence type="ECO:0000313" key="24">
    <source>
        <dbReference type="Ensembl" id="ENSEBUP00000007984.1"/>
    </source>
</evidence>
<dbReference type="Pfam" id="PF02733">
    <property type="entry name" value="Dak1"/>
    <property type="match status" value="1"/>
</dbReference>
<dbReference type="PANTHER" id="PTHR28629">
    <property type="entry name" value="TRIOKINASE/FMN CYCLASE"/>
    <property type="match status" value="1"/>
</dbReference>
<evidence type="ECO:0000256" key="18">
    <source>
        <dbReference type="ARBA" id="ARBA00048898"/>
    </source>
</evidence>
<reference evidence="24" key="2">
    <citation type="submission" date="2025-09" db="UniProtKB">
        <authorList>
            <consortium name="Ensembl"/>
        </authorList>
    </citation>
    <scope>IDENTIFICATION</scope>
</reference>
<organism evidence="24 25">
    <name type="scientific">Eptatretus burgeri</name>
    <name type="common">Inshore hagfish</name>
    <dbReference type="NCBI Taxonomy" id="7764"/>
    <lineage>
        <taxon>Eukaryota</taxon>
        <taxon>Metazoa</taxon>
        <taxon>Chordata</taxon>
        <taxon>Craniata</taxon>
        <taxon>Vertebrata</taxon>
        <taxon>Cyclostomata</taxon>
        <taxon>Myxini</taxon>
        <taxon>Myxiniformes</taxon>
        <taxon>Myxinidae</taxon>
        <taxon>Eptatretinae</taxon>
        <taxon>Eptatretus</taxon>
    </lineage>
</organism>
<dbReference type="GO" id="GO:0019563">
    <property type="term" value="P:glycerol catabolic process"/>
    <property type="evidence" value="ECO:0007669"/>
    <property type="project" value="TreeGrafter"/>
</dbReference>
<evidence type="ECO:0000256" key="21">
    <source>
        <dbReference type="SAM" id="MobiDB-lite"/>
    </source>
</evidence>
<keyword evidence="9" id="KW-0547">Nucleotide-binding</keyword>
<dbReference type="SMART" id="SM01120">
    <property type="entry name" value="Dak2"/>
    <property type="match status" value="1"/>
</dbReference>
<evidence type="ECO:0000256" key="11">
    <source>
        <dbReference type="ARBA" id="ARBA00022840"/>
    </source>
</evidence>
<feature type="binding site" evidence="20">
    <location>
        <position position="111"/>
    </location>
    <ligand>
        <name>substrate</name>
    </ligand>
</feature>
<dbReference type="PANTHER" id="PTHR28629:SF4">
    <property type="entry name" value="TRIOKINASE_FMN CYCLASE"/>
    <property type="match status" value="1"/>
</dbReference>
<dbReference type="GO" id="GO:0034012">
    <property type="term" value="F:FAD-AMP lyase (cyclizing) activity"/>
    <property type="evidence" value="ECO:0007669"/>
    <property type="project" value="UniProtKB-EC"/>
</dbReference>